<name>A0A3N4K7C0_9PEZI</name>
<feature type="compositionally biased region" description="Low complexity" evidence="1">
    <location>
        <begin position="27"/>
        <end position="38"/>
    </location>
</feature>
<dbReference type="InParanoid" id="A0A3N4K7C0"/>
<feature type="compositionally biased region" description="Acidic residues" evidence="1">
    <location>
        <begin position="399"/>
        <end position="421"/>
    </location>
</feature>
<evidence type="ECO:0000313" key="4">
    <source>
        <dbReference type="Proteomes" id="UP000277580"/>
    </source>
</evidence>
<protein>
    <recommendedName>
        <fullName evidence="2">DUF6532 domain-containing protein</fullName>
    </recommendedName>
</protein>
<keyword evidence="4" id="KW-1185">Reference proteome</keyword>
<accession>A0A3N4K7C0</accession>
<evidence type="ECO:0000259" key="2">
    <source>
        <dbReference type="Pfam" id="PF20149"/>
    </source>
</evidence>
<dbReference type="EMBL" id="ML119517">
    <property type="protein sequence ID" value="RPB06293.1"/>
    <property type="molecule type" value="Genomic_DNA"/>
</dbReference>
<dbReference type="InterPro" id="IPR045341">
    <property type="entry name" value="DUF6532"/>
</dbReference>
<proteinExistence type="predicted"/>
<organism evidence="3 4">
    <name type="scientific">Morchella conica CCBAS932</name>
    <dbReference type="NCBI Taxonomy" id="1392247"/>
    <lineage>
        <taxon>Eukaryota</taxon>
        <taxon>Fungi</taxon>
        <taxon>Dikarya</taxon>
        <taxon>Ascomycota</taxon>
        <taxon>Pezizomycotina</taxon>
        <taxon>Pezizomycetes</taxon>
        <taxon>Pezizales</taxon>
        <taxon>Morchellaceae</taxon>
        <taxon>Morchella</taxon>
    </lineage>
</organism>
<dbReference type="Pfam" id="PF20149">
    <property type="entry name" value="DUF6532"/>
    <property type="match status" value="1"/>
</dbReference>
<dbReference type="OrthoDB" id="5424754at2759"/>
<evidence type="ECO:0000256" key="1">
    <source>
        <dbReference type="SAM" id="MobiDB-lite"/>
    </source>
</evidence>
<gene>
    <name evidence="3" type="ORF">P167DRAFT_580770</name>
</gene>
<feature type="domain" description="DUF6532" evidence="2">
    <location>
        <begin position="127"/>
        <end position="296"/>
    </location>
</feature>
<reference evidence="3 4" key="1">
    <citation type="journal article" date="2018" name="Nat. Ecol. Evol.">
        <title>Pezizomycetes genomes reveal the molecular basis of ectomycorrhizal truffle lifestyle.</title>
        <authorList>
            <person name="Murat C."/>
            <person name="Payen T."/>
            <person name="Noel B."/>
            <person name="Kuo A."/>
            <person name="Morin E."/>
            <person name="Chen J."/>
            <person name="Kohler A."/>
            <person name="Krizsan K."/>
            <person name="Balestrini R."/>
            <person name="Da Silva C."/>
            <person name="Montanini B."/>
            <person name="Hainaut M."/>
            <person name="Levati E."/>
            <person name="Barry K.W."/>
            <person name="Belfiori B."/>
            <person name="Cichocki N."/>
            <person name="Clum A."/>
            <person name="Dockter R.B."/>
            <person name="Fauchery L."/>
            <person name="Guy J."/>
            <person name="Iotti M."/>
            <person name="Le Tacon F."/>
            <person name="Lindquist E.A."/>
            <person name="Lipzen A."/>
            <person name="Malagnac F."/>
            <person name="Mello A."/>
            <person name="Molinier V."/>
            <person name="Miyauchi S."/>
            <person name="Poulain J."/>
            <person name="Riccioni C."/>
            <person name="Rubini A."/>
            <person name="Sitrit Y."/>
            <person name="Splivallo R."/>
            <person name="Traeger S."/>
            <person name="Wang M."/>
            <person name="Zifcakova L."/>
            <person name="Wipf D."/>
            <person name="Zambonelli A."/>
            <person name="Paolocci F."/>
            <person name="Nowrousian M."/>
            <person name="Ottonello S."/>
            <person name="Baldrian P."/>
            <person name="Spatafora J.W."/>
            <person name="Henrissat B."/>
            <person name="Nagy L.G."/>
            <person name="Aury J.M."/>
            <person name="Wincker P."/>
            <person name="Grigoriev I.V."/>
            <person name="Bonfante P."/>
            <person name="Martin F.M."/>
        </authorList>
    </citation>
    <scope>NUCLEOTIDE SEQUENCE [LARGE SCALE GENOMIC DNA]</scope>
    <source>
        <strain evidence="3 4">CCBAS932</strain>
    </source>
</reference>
<evidence type="ECO:0000313" key="3">
    <source>
        <dbReference type="EMBL" id="RPB06293.1"/>
    </source>
</evidence>
<dbReference type="Proteomes" id="UP000277580">
    <property type="component" value="Unassembled WGS sequence"/>
</dbReference>
<dbReference type="AlphaFoldDB" id="A0A3N4K7C0"/>
<feature type="region of interest" description="Disordered" evidence="1">
    <location>
        <begin position="367"/>
        <end position="421"/>
    </location>
</feature>
<feature type="region of interest" description="Disordered" evidence="1">
    <location>
        <begin position="1"/>
        <end position="40"/>
    </location>
</feature>
<sequence>MRSRYSDSSPIYRPYRCSPPLEGVGESSMSSPRIPSSPQVYLPEAQPRVYDIAQLSSSIREGNAPIAESEVSSIPDSTDNRFESTVNIHASNLSQRSLLPSSRSANVLSMQAQRIEKECSTLIGDHTLLHEPFPPAARLSVLVVNMWAAASRRVGCTVDLDEVVIKQVRSLHSRVRSHLMHEVKGRLADSTIYGLGKLSSPEAKAAQVEYLLKNDRFLSPAQHYETYRLRFLAPEIIDILYYKYFDGVRMRGVKDPEFLERITPTFICLISTAIWHGIRAWSAGTYVKPDHFQSQNESVVKTFNRMSNTWKGRSRQNQEATLEVIKDNLREKIREKKGITIEVIPEDGFSEDDEALAADLAAFRNARRAPPSAPGDISGSDNGNGQEEVVHAQLRGIEAEDEGEGRDEEEDREEGEEEDDL</sequence>